<feature type="region of interest" description="Disordered" evidence="7">
    <location>
        <begin position="927"/>
        <end position="970"/>
    </location>
</feature>
<feature type="transmembrane region" description="Helical" evidence="8">
    <location>
        <begin position="800"/>
        <end position="819"/>
    </location>
</feature>
<evidence type="ECO:0000256" key="2">
    <source>
        <dbReference type="ARBA" id="ARBA00022692"/>
    </source>
</evidence>
<keyword evidence="4 8" id="KW-0472">Membrane</keyword>
<protein>
    <recommendedName>
        <fullName evidence="9">SSD domain-containing protein</fullName>
    </recommendedName>
</protein>
<evidence type="ECO:0000256" key="1">
    <source>
        <dbReference type="ARBA" id="ARBA00004141"/>
    </source>
</evidence>
<feature type="domain" description="SSD" evidence="9">
    <location>
        <begin position="245"/>
        <end position="383"/>
    </location>
</feature>
<reference evidence="10" key="1">
    <citation type="journal article" date="2024" name="Gigascience">
        <title>Chromosome-level genome of the poultry shaft louse Menopon gallinae provides insight into the host-switching and adaptive evolution of parasitic lice.</title>
        <authorList>
            <person name="Xu Y."/>
            <person name="Ma L."/>
            <person name="Liu S."/>
            <person name="Liang Y."/>
            <person name="Liu Q."/>
            <person name="He Z."/>
            <person name="Tian L."/>
            <person name="Duan Y."/>
            <person name="Cai W."/>
            <person name="Li H."/>
            <person name="Song F."/>
        </authorList>
    </citation>
    <scope>NUCLEOTIDE SEQUENCE</scope>
    <source>
        <strain evidence="10">Cailab_2023a</strain>
    </source>
</reference>
<feature type="transmembrane region" description="Helical" evidence="8">
    <location>
        <begin position="432"/>
        <end position="452"/>
    </location>
</feature>
<evidence type="ECO:0000256" key="3">
    <source>
        <dbReference type="ARBA" id="ARBA00022989"/>
    </source>
</evidence>
<feature type="transmembrane region" description="Helical" evidence="8">
    <location>
        <begin position="357"/>
        <end position="377"/>
    </location>
</feature>
<feature type="transmembrane region" description="Helical" evidence="8">
    <location>
        <begin position="250"/>
        <end position="274"/>
    </location>
</feature>
<dbReference type="Pfam" id="PF12349">
    <property type="entry name" value="Sterol-sensing"/>
    <property type="match status" value="1"/>
</dbReference>
<dbReference type="InterPro" id="IPR053958">
    <property type="entry name" value="HMGCR/SNAP/NPC1-like_SSD"/>
</dbReference>
<evidence type="ECO:0000256" key="8">
    <source>
        <dbReference type="SAM" id="Phobius"/>
    </source>
</evidence>
<evidence type="ECO:0000256" key="5">
    <source>
        <dbReference type="ARBA" id="ARBA00023180"/>
    </source>
</evidence>
<evidence type="ECO:0000256" key="6">
    <source>
        <dbReference type="ARBA" id="ARBA00038046"/>
    </source>
</evidence>
<feature type="transmembrane region" description="Helical" evidence="8">
    <location>
        <begin position="706"/>
        <end position="725"/>
    </location>
</feature>
<dbReference type="GO" id="GO:0016020">
    <property type="term" value="C:membrane"/>
    <property type="evidence" value="ECO:0007669"/>
    <property type="project" value="UniProtKB-SubCell"/>
</dbReference>
<dbReference type="SUPFAM" id="SSF82866">
    <property type="entry name" value="Multidrug efflux transporter AcrB transmembrane domain"/>
    <property type="match status" value="2"/>
</dbReference>
<dbReference type="PANTHER" id="PTHR45951">
    <property type="entry name" value="PROTEIN DISPATCHED-RELATED"/>
    <property type="match status" value="1"/>
</dbReference>
<dbReference type="EMBL" id="JARGDH010000002">
    <property type="protein sequence ID" value="KAL0276394.1"/>
    <property type="molecule type" value="Genomic_DNA"/>
</dbReference>
<dbReference type="GO" id="GO:0022857">
    <property type="term" value="F:transmembrane transporter activity"/>
    <property type="evidence" value="ECO:0007669"/>
    <property type="project" value="TreeGrafter"/>
</dbReference>
<feature type="transmembrane region" description="Helical" evidence="8">
    <location>
        <begin position="731"/>
        <end position="753"/>
    </location>
</feature>
<proteinExistence type="inferred from homology"/>
<feature type="transmembrane region" description="Helical" evidence="8">
    <location>
        <begin position="831"/>
        <end position="855"/>
    </location>
</feature>
<comment type="similarity">
    <text evidence="6">Belongs to the dispatched family.</text>
</comment>
<organism evidence="10">
    <name type="scientific">Menopon gallinae</name>
    <name type="common">poultry shaft louse</name>
    <dbReference type="NCBI Taxonomy" id="328185"/>
    <lineage>
        <taxon>Eukaryota</taxon>
        <taxon>Metazoa</taxon>
        <taxon>Ecdysozoa</taxon>
        <taxon>Arthropoda</taxon>
        <taxon>Hexapoda</taxon>
        <taxon>Insecta</taxon>
        <taxon>Pterygota</taxon>
        <taxon>Neoptera</taxon>
        <taxon>Paraneoptera</taxon>
        <taxon>Psocodea</taxon>
        <taxon>Troctomorpha</taxon>
        <taxon>Phthiraptera</taxon>
        <taxon>Amblycera</taxon>
        <taxon>Menoponidae</taxon>
        <taxon>Menopon</taxon>
    </lineage>
</organism>
<evidence type="ECO:0000256" key="4">
    <source>
        <dbReference type="ARBA" id="ARBA00023136"/>
    </source>
</evidence>
<feature type="compositionally biased region" description="Polar residues" evidence="7">
    <location>
        <begin position="944"/>
        <end position="953"/>
    </location>
</feature>
<dbReference type="GO" id="GO:0007224">
    <property type="term" value="P:smoothened signaling pathway"/>
    <property type="evidence" value="ECO:0007669"/>
    <property type="project" value="TreeGrafter"/>
</dbReference>
<dbReference type="PANTHER" id="PTHR45951:SF3">
    <property type="entry name" value="PROTEIN DISPATCHED"/>
    <property type="match status" value="1"/>
</dbReference>
<dbReference type="AlphaFoldDB" id="A0AAW2I2J5"/>
<keyword evidence="3 8" id="KW-1133">Transmembrane helix</keyword>
<accession>A0AAW2I2J5</accession>
<comment type="subcellular location">
    <subcellularLocation>
        <location evidence="1">Membrane</location>
        <topology evidence="1">Multi-pass membrane protein</topology>
    </subcellularLocation>
</comment>
<feature type="transmembrane region" description="Helical" evidence="8">
    <location>
        <begin position="286"/>
        <end position="306"/>
    </location>
</feature>
<sequence length="970" mass="109697">MKGYDGLTDHNHHDHQHLSSDGFFCDGLSQDYSHVVLESLDPQKSLLTLDALHSVCELQKRLMDGKEMNEICETVSPGHCCAPWSLPNYITLLYNRSDCFSVTEEDVKGVRSLLLECAKFYNNLQLQPDCRENNLCPELPVNCSKFNAVYNILYYLTDVEFLPVNYTKRESDVFLNNTLIFLPIARSSAVLPYYYNLSSVMLKQNGVRVSAMDFGLKNTLFDECLVRDALFMAAGSGFMILCIWSYTGSLFITLCTVFAIGISFIVSYFIYTFIFNIKFFPFMNMLAIVVAIGIGADDSFIFYKMWQCSKLEKVNCTLLKLVSTTLQHARVSMFVTSLTTAAAFYSNFVSSITAINCFSVFAGTAVLVNFFLMVTWLPACFVISERWCCPLIFPVPWRPEVNSGLRLIRERSAHVRALLDRCLILAVIRLRWVWLFVFSSLAIGSAVIILYYPKLRLPDSKNFHLFESKHLFEQYDLIYRDKLWFERLEKDSSWDNTNFRLPLRFVWGVLPVDNGDYLEPNSKGTLQFDSSFDISSPESQVWLLNFCRELRQQTFYQSTLGPLLPNCFIESLTNWMQRRCRDPIDNIDRSPCCETSPFPYTRQTFNTCIIEAMAHLYETPADYFLPGVAGPKFSKSVRGEIKAIVIEYDSNYSYSASFTDMDAFYTEIENWFQKELLTAPPGMKGGWFISELGFYDLQLTLSNGTILSIGVSMAVALAVVFLVSLNVFISFYAVLAITCTIFVTVATLVLLGWRLNVLESVAVTTAIGLSVDFSLHYGTIYRQSSDDNRQAAVAFTLNRMGGPTLMAALTTGAAGIFMLPSSVLPYIQIGIFLIVVMGTSWVYSTVFLMALLSIVGPEKGFGQLSFLKFRQFFVSEDVSSPNRSDKVFYSTILSESTLSTSSVTCGSVVQSNSNEIHELDAITRSRNKSRRSFTSRNSRRRSTPQEQSPTDASGITVILQDELDTENKPK</sequence>
<dbReference type="InterPro" id="IPR000731">
    <property type="entry name" value="SSD"/>
</dbReference>
<name>A0AAW2I2J5_9NEOP</name>
<evidence type="ECO:0000256" key="7">
    <source>
        <dbReference type="SAM" id="MobiDB-lite"/>
    </source>
</evidence>
<feature type="transmembrane region" description="Helical" evidence="8">
    <location>
        <begin position="225"/>
        <end position="244"/>
    </location>
</feature>
<feature type="compositionally biased region" description="Basic residues" evidence="7">
    <location>
        <begin position="927"/>
        <end position="942"/>
    </location>
</feature>
<keyword evidence="5" id="KW-0325">Glycoprotein</keyword>
<keyword evidence="2 8" id="KW-0812">Transmembrane</keyword>
<gene>
    <name evidence="10" type="ORF">PYX00_003982</name>
</gene>
<dbReference type="Gene3D" id="1.20.1640.10">
    <property type="entry name" value="Multidrug efflux transporter AcrB transmembrane domain"/>
    <property type="match status" value="2"/>
</dbReference>
<evidence type="ECO:0000313" key="10">
    <source>
        <dbReference type="EMBL" id="KAL0276394.1"/>
    </source>
</evidence>
<evidence type="ECO:0000259" key="9">
    <source>
        <dbReference type="PROSITE" id="PS50156"/>
    </source>
</evidence>
<comment type="caution">
    <text evidence="10">The sequence shown here is derived from an EMBL/GenBank/DDBJ whole genome shotgun (WGS) entry which is preliminary data.</text>
</comment>
<dbReference type="InterPro" id="IPR052081">
    <property type="entry name" value="Dispatched_Hh_regulator"/>
</dbReference>
<dbReference type="PROSITE" id="PS50156">
    <property type="entry name" value="SSD"/>
    <property type="match status" value="1"/>
</dbReference>
<feature type="transmembrane region" description="Helical" evidence="8">
    <location>
        <begin position="326"/>
        <end position="345"/>
    </location>
</feature>